<feature type="compositionally biased region" description="Polar residues" evidence="1">
    <location>
        <begin position="1256"/>
        <end position="1267"/>
    </location>
</feature>
<feature type="region of interest" description="Disordered" evidence="1">
    <location>
        <begin position="529"/>
        <end position="559"/>
    </location>
</feature>
<keyword evidence="3" id="KW-1185">Reference proteome</keyword>
<feature type="compositionally biased region" description="Polar residues" evidence="1">
    <location>
        <begin position="941"/>
        <end position="951"/>
    </location>
</feature>
<feature type="region of interest" description="Disordered" evidence="1">
    <location>
        <begin position="921"/>
        <end position="966"/>
    </location>
</feature>
<feature type="region of interest" description="Disordered" evidence="1">
    <location>
        <begin position="190"/>
        <end position="210"/>
    </location>
</feature>
<accession>A0A5J5A001</accession>
<name>A0A5J5A001_9ASTE</name>
<protein>
    <recommendedName>
        <fullName evidence="4">Hapless 8</fullName>
    </recommendedName>
</protein>
<feature type="compositionally biased region" description="Basic and acidic residues" evidence="1">
    <location>
        <begin position="952"/>
        <end position="965"/>
    </location>
</feature>
<feature type="region of interest" description="Disordered" evidence="1">
    <location>
        <begin position="384"/>
        <end position="410"/>
    </location>
</feature>
<evidence type="ECO:0000256" key="1">
    <source>
        <dbReference type="SAM" id="MobiDB-lite"/>
    </source>
</evidence>
<feature type="compositionally biased region" description="Low complexity" evidence="1">
    <location>
        <begin position="153"/>
        <end position="169"/>
    </location>
</feature>
<dbReference type="PANTHER" id="PTHR35767">
    <property type="entry name" value="HAPLESS PROTEIN"/>
    <property type="match status" value="1"/>
</dbReference>
<dbReference type="EMBL" id="CM018047">
    <property type="protein sequence ID" value="KAA8523484.1"/>
    <property type="molecule type" value="Genomic_DNA"/>
</dbReference>
<proteinExistence type="predicted"/>
<feature type="compositionally biased region" description="Low complexity" evidence="1">
    <location>
        <begin position="532"/>
        <end position="541"/>
    </location>
</feature>
<dbReference type="Gene3D" id="3.30.160.60">
    <property type="entry name" value="Classic Zinc Finger"/>
    <property type="match status" value="1"/>
</dbReference>
<gene>
    <name evidence="2" type="ORF">F0562_009907</name>
</gene>
<reference evidence="2 3" key="1">
    <citation type="submission" date="2019-09" db="EMBL/GenBank/DDBJ databases">
        <title>A chromosome-level genome assembly of the Chinese tupelo Nyssa sinensis.</title>
        <authorList>
            <person name="Yang X."/>
            <person name="Kang M."/>
            <person name="Yang Y."/>
            <person name="Xiong H."/>
            <person name="Wang M."/>
            <person name="Zhang Z."/>
            <person name="Wang Z."/>
            <person name="Wu H."/>
            <person name="Ma T."/>
            <person name="Liu J."/>
            <person name="Xi Z."/>
        </authorList>
    </citation>
    <scope>NUCLEOTIDE SEQUENCE [LARGE SCALE GENOMIC DNA]</scope>
    <source>
        <strain evidence="2">J267</strain>
        <tissue evidence="2">Leaf</tissue>
    </source>
</reference>
<evidence type="ECO:0000313" key="3">
    <source>
        <dbReference type="Proteomes" id="UP000325577"/>
    </source>
</evidence>
<dbReference type="Proteomes" id="UP000325577">
    <property type="component" value="Linkage Group LG4"/>
</dbReference>
<feature type="region of interest" description="Disordered" evidence="1">
    <location>
        <begin position="1256"/>
        <end position="1310"/>
    </location>
</feature>
<evidence type="ECO:0000313" key="2">
    <source>
        <dbReference type="EMBL" id="KAA8523484.1"/>
    </source>
</evidence>
<feature type="region of interest" description="Disordered" evidence="1">
    <location>
        <begin position="141"/>
        <end position="175"/>
    </location>
</feature>
<evidence type="ECO:0008006" key="4">
    <source>
        <dbReference type="Google" id="ProtNLM"/>
    </source>
</evidence>
<dbReference type="PANTHER" id="PTHR35767:SF1">
    <property type="entry name" value="HAPLESS PROTEIN"/>
    <property type="match status" value="1"/>
</dbReference>
<organism evidence="2 3">
    <name type="scientific">Nyssa sinensis</name>
    <dbReference type="NCBI Taxonomy" id="561372"/>
    <lineage>
        <taxon>Eukaryota</taxon>
        <taxon>Viridiplantae</taxon>
        <taxon>Streptophyta</taxon>
        <taxon>Embryophyta</taxon>
        <taxon>Tracheophyta</taxon>
        <taxon>Spermatophyta</taxon>
        <taxon>Magnoliopsida</taxon>
        <taxon>eudicotyledons</taxon>
        <taxon>Gunneridae</taxon>
        <taxon>Pentapetalae</taxon>
        <taxon>asterids</taxon>
        <taxon>Cornales</taxon>
        <taxon>Nyssaceae</taxon>
        <taxon>Nyssa</taxon>
    </lineage>
</organism>
<sequence>MLSIENPPPDPPCPCEISQLKSSDERASDNVALQEVDLLKSVHDDNPLPRFSIRDYVFSTRSKDISTNWPFSQKNLQLCLKHGVKDLLPPFQPLDSVRNRSLKRCAGNSDGEPAGQSDHVDRVCSDNAECNKKLTADCVNINSSGSEGDKEFPSTTTSESQSEIESIPTDRTPSLAVETDTSVVAAAAKPEAVGPPPGSQKSESPAQPPVKKCRLIVKLGNTVADPSSNEDSTPNCMTFSETMASKVCPVCKNFSSSSNTTLNAHIDQCLSVESTIKWTANAKVIKHRIKPRKTRLMVDIYATAPLCTLEQLDRRNGTNWATISNMPTEETQTELCVEAKKQRVLPGNLEGTGNEGAVYIDANGMKLRILSKFSESSVSKARVNSGPRKLLKGGKGSKFLSTSKKKHHHAQKHKKYLKLAAQSKKFCALNPCGGSKIHGGQERNFAVEENNEKTEHLTQTFKAQEQINPSDSETIRKWVCSKRTGLSKKANCKEGLQPLGYNSRQDLLVESDRSSLGDSYIERGCVLKAPNSSESPLSSPESSKRMENSSYEGCGTECNEQPRLRKRDGFSSFGSHFSGNMGRSLETLTCNAKQLRKDNTSVHDSYKGPPNYRDNDLSFHRSKAVERNAGQFNNFDSSHDVCSKQSPSHHVISLKSTRLSSLRKNVLSVKRSSVPKSNHNLIRTNLNLKKTQVHGIAALDEEKVAWPSEGVEQHDSMQDHTENQSRVEEFTDKMSLGRSSVLKIRKKRGAINTSQKDEVMALKSSHSTSQCYAYDVGENVDSSLRDGGDLANAFDDIESAGKGVQTHGEDIVIERSSGIATGGSIMSLSKSSDPEFCKLASPSFIQSDSLQCAEVYKGSFCGTEAPIHLSEPSLGDGQEMFCADEAGNGLVGQNTHIGAELDSKIGQGNYFHEVDPIPIPGPPGSFLPSPGGDMGSEDLQGYSSLTSSRVQSSEDHHDLVDRDSSDSPISAISTISNSAMVRTDSKSSENLFVGPHVAQDEIRSDFSGANHDRVVENSGKVSDAASIGKERINLDELKVNVIFPEKVPLSFKNDQPCCCSRKEGTSHGVTFNYQDSQLLRRRTISSIPLSSVGKQMSCDPNKRLGLNSRPEMFTLSNFPSSGSEMMVLPITKSPTGSISKQVSADSTQKFPIRGDCDSASPSASNPVLRLMGKNLMVVNKDEDMSPQLSDAQYGALNDQPNPQFQTISGVTSGIFRNGDFLSFHHMVHQGQLILGQNQHNTLGQGFDVRLSNSFRSHVDSKTPQTPSHAPPAMFPSKNVGSGFTAPLESHEYKGGYNLPSKQNRPKNRPDILTHNMERVSTSPNLQHRNGDSILNPIKEIIIIDDTPESEANSAIDATYTEGKRESQLTSAGISIPVAADYNSRHENPFHSYQPLDSSPYCVSPMVHNASFQMSPHRRVNASPVKWNCMSEGSSGLHSSSFMASSSSTGHVRSTLYYSQKFS</sequence>
<dbReference type="OrthoDB" id="1929441at2759"/>